<feature type="region of interest" description="Disordered" evidence="1">
    <location>
        <begin position="767"/>
        <end position="1064"/>
    </location>
</feature>
<feature type="compositionally biased region" description="Polar residues" evidence="1">
    <location>
        <begin position="1141"/>
        <end position="1157"/>
    </location>
</feature>
<feature type="compositionally biased region" description="Basic and acidic residues" evidence="1">
    <location>
        <begin position="186"/>
        <end position="196"/>
    </location>
</feature>
<sequence length="1215" mass="131504">MNRWLNRKKDGNEDATSGKKSKKGKKGQEEVKPEFNLNAALPKVDDFRTSLIMPGLSTRFSMLREQDDPSSKIGKASDDSVLQPKRQSRLHEFGFVPGGLSDIAEVSSLNGSIRPPFANERTNSFDSGREDDGSGSMMTRARPGEGNILFGGRQKIYMVSNNSSKGLGRTLYDDDVNMSAYQKLRLEEKEKLRQQAEEQGGQQSEPSSPSALSRKRETSSSTNSGTLDTRTSTAATSIASQGANSVPASSPAFPPSTAPVTSPELNRSTTKVRRMYDQGLDQHIQDQQSSAMNRLNSIQRTRAPTGRSTPPIPLPQARSATNLNDRFNRAPAFRSDSPSLLNYASMSRNNSSAGSSPVLPRPQSPPLASPIASDSEEAQALHAALQPNDRGKATAMGAFNKPKEAFSEEQYAERLRHMQAEREVREVPATKEEKSPPRKPTLRERAEQERRKRAEAEVAERQRSQSPADQSPAASAFSRFQAAASQMKFSGPASPPKQSEPPSKNVVTTDMDQGATFFASPDSSDAEDEVPKPTPAKAQDTTRRFDNLPVATGPAPSIFEHPALRSRSASRSTSNEKVHQTNFDAPSLNLSQGLSPRPDLSPKLDNAEVDSPTLGPDNGGLSGLIRQHLRNVSNVSSNYDNPDALTSPPASGPMGLAIQTQDIGLQRRQVGSESVTPAPSTYSHSNPWDLDDIDNPYRDERGSLSSVSPVDHQKAAPLVLSATEPTSNAAPWDLTPRRNHERIASNETEVEHEAFQRDLAQRQRLIQENLRARAEGRSTSPAPGPSGGLKTALNMLRAKSSRESFATVDRPHDVSNKSVRKLQLGGGSANVSSTSLVGKPSRVLQQSEQDAQREWENRQRSGTDSSRTGRPTGRSGMTTRSSTRERSSSGTSSGRSRSRHDQYRDDLEQAMTEGSRAAYPPNTVPSIPGYVANPTPPLPAERPSLESQSRMRSRSNSRTTAAHHFESKHLQPIQTTSPGNVSPRLPLPQNKFSPGLPISPRPSPGGYNSPSPNVYSHPTSPMPPFSANHTPPVSNPTTPSAAGFNSSTIQPRQGMLRKKSVAKSEISEPVFLSTTSSIDLVNLPPGASLKNGAEEVAPPVPPINPMRRRFGFGRTESQSPSHDPAVQPGLEAPRAPYAEPTRTNSSDALSSQTQQPKTRLRKTSSEGKSLRGNAQGQTGSSPAMPQTSFVGRNNSPPRPLHNAPMAQQPMDGAMF</sequence>
<feature type="compositionally biased region" description="Low complexity" evidence="1">
    <location>
        <begin position="197"/>
        <end position="211"/>
    </location>
</feature>
<feature type="compositionally biased region" description="Pro residues" evidence="1">
    <location>
        <begin position="359"/>
        <end position="368"/>
    </location>
</feature>
<keyword evidence="3" id="KW-1185">Reference proteome</keyword>
<feature type="compositionally biased region" description="Basic and acidic residues" evidence="1">
    <location>
        <begin position="62"/>
        <end position="78"/>
    </location>
</feature>
<dbReference type="Proteomes" id="UP001140560">
    <property type="component" value="Unassembled WGS sequence"/>
</dbReference>
<evidence type="ECO:0000313" key="3">
    <source>
        <dbReference type="Proteomes" id="UP001140560"/>
    </source>
</evidence>
<feature type="compositionally biased region" description="Basic and acidic residues" evidence="1">
    <location>
        <begin position="850"/>
        <end position="861"/>
    </location>
</feature>
<feature type="region of interest" description="Disordered" evidence="1">
    <location>
        <begin position="1089"/>
        <end position="1215"/>
    </location>
</feature>
<feature type="region of interest" description="Disordered" evidence="1">
    <location>
        <begin position="186"/>
        <end position="750"/>
    </location>
</feature>
<organism evidence="2 3">
    <name type="scientific">Neocucurbitaria cava</name>
    <dbReference type="NCBI Taxonomy" id="798079"/>
    <lineage>
        <taxon>Eukaryota</taxon>
        <taxon>Fungi</taxon>
        <taxon>Dikarya</taxon>
        <taxon>Ascomycota</taxon>
        <taxon>Pezizomycotina</taxon>
        <taxon>Dothideomycetes</taxon>
        <taxon>Pleosporomycetidae</taxon>
        <taxon>Pleosporales</taxon>
        <taxon>Pleosporineae</taxon>
        <taxon>Cucurbitariaceae</taxon>
        <taxon>Neocucurbitaria</taxon>
    </lineage>
</organism>
<feature type="compositionally biased region" description="Low complexity" evidence="1">
    <location>
        <begin position="1004"/>
        <end position="1013"/>
    </location>
</feature>
<accession>A0A9W8YFI0</accession>
<feature type="region of interest" description="Disordered" evidence="1">
    <location>
        <begin position="62"/>
        <end position="85"/>
    </location>
</feature>
<feature type="compositionally biased region" description="Polar residues" evidence="1">
    <location>
        <begin position="500"/>
        <end position="511"/>
    </location>
</feature>
<name>A0A9W8YFI0_9PLEO</name>
<feature type="compositionally biased region" description="Polar residues" evidence="1">
    <location>
        <begin position="285"/>
        <end position="308"/>
    </location>
</feature>
<feature type="compositionally biased region" description="Basic and acidic residues" evidence="1">
    <location>
        <begin position="401"/>
        <end position="463"/>
    </location>
</feature>
<feature type="compositionally biased region" description="Polar residues" evidence="1">
    <location>
        <begin position="580"/>
        <end position="594"/>
    </location>
</feature>
<gene>
    <name evidence="2" type="ORF">N0V83_001765</name>
</gene>
<evidence type="ECO:0000256" key="1">
    <source>
        <dbReference type="SAM" id="MobiDB-lite"/>
    </source>
</evidence>
<feature type="compositionally biased region" description="Low complexity" evidence="1">
    <location>
        <begin position="231"/>
        <end position="251"/>
    </location>
</feature>
<feature type="compositionally biased region" description="Low complexity" evidence="1">
    <location>
        <begin position="344"/>
        <end position="356"/>
    </location>
</feature>
<feature type="compositionally biased region" description="Low complexity" evidence="1">
    <location>
        <begin position="947"/>
        <end position="958"/>
    </location>
</feature>
<feature type="region of interest" description="Disordered" evidence="1">
    <location>
        <begin position="1"/>
        <end position="33"/>
    </location>
</feature>
<dbReference type="EMBL" id="JAPEUY010000002">
    <property type="protein sequence ID" value="KAJ4376481.1"/>
    <property type="molecule type" value="Genomic_DNA"/>
</dbReference>
<feature type="compositionally biased region" description="Polar residues" evidence="1">
    <location>
        <begin position="1172"/>
        <end position="1195"/>
    </location>
</feature>
<feature type="compositionally biased region" description="Polar residues" evidence="1">
    <location>
        <begin position="630"/>
        <end position="640"/>
    </location>
</feature>
<dbReference type="OrthoDB" id="5335210at2759"/>
<feature type="region of interest" description="Disordered" evidence="1">
    <location>
        <begin position="110"/>
        <end position="148"/>
    </location>
</feature>
<reference evidence="2" key="1">
    <citation type="submission" date="2022-10" db="EMBL/GenBank/DDBJ databases">
        <title>Tapping the CABI collections for fungal endophytes: first genome assemblies for Collariella, Neodidymelliopsis, Ascochyta clinopodiicola, Didymella pomorum, Didymosphaeria variabile, Neocosmospora piperis and Neocucurbitaria cava.</title>
        <authorList>
            <person name="Hill R."/>
        </authorList>
    </citation>
    <scope>NUCLEOTIDE SEQUENCE</scope>
    <source>
        <strain evidence="2">IMI 356814</strain>
    </source>
</reference>
<proteinExistence type="predicted"/>
<feature type="compositionally biased region" description="Polar residues" evidence="1">
    <location>
        <begin position="658"/>
        <end position="686"/>
    </location>
</feature>
<comment type="caution">
    <text evidence="2">The sequence shown here is derived from an EMBL/GenBank/DDBJ whole genome shotgun (WGS) entry which is preliminary data.</text>
</comment>
<feature type="compositionally biased region" description="Low complexity" evidence="1">
    <location>
        <begin position="464"/>
        <end position="486"/>
    </location>
</feature>
<feature type="compositionally biased region" description="Low complexity" evidence="1">
    <location>
        <begin position="862"/>
        <end position="881"/>
    </location>
</feature>
<protein>
    <submittedName>
        <fullName evidence="2">Uncharacterized protein</fullName>
    </submittedName>
</protein>
<dbReference type="AlphaFoldDB" id="A0A9W8YFI0"/>
<feature type="compositionally biased region" description="Polar residues" evidence="1">
    <location>
        <begin position="1027"/>
        <end position="1051"/>
    </location>
</feature>
<evidence type="ECO:0000313" key="2">
    <source>
        <dbReference type="EMBL" id="KAJ4376481.1"/>
    </source>
</evidence>
<feature type="compositionally biased region" description="Basic and acidic residues" evidence="1">
    <location>
        <begin position="735"/>
        <end position="750"/>
    </location>
</feature>
<feature type="compositionally biased region" description="Polar residues" evidence="1">
    <location>
        <begin position="219"/>
        <end position="230"/>
    </location>
</feature>